<gene>
    <name evidence="1" type="ORF">MSMAS_1723</name>
</gene>
<dbReference type="Proteomes" id="UP000033097">
    <property type="component" value="Chromosome"/>
</dbReference>
<accession>A0A0E3RKJ2</accession>
<dbReference type="HOGENOM" id="CLU_2784132_0_0_2"/>
<dbReference type="PATRIC" id="fig|213585.10.peg.2183"/>
<evidence type="ECO:0000313" key="2">
    <source>
        <dbReference type="Proteomes" id="UP000033097"/>
    </source>
</evidence>
<sequence length="68" mass="7648">MPQFKPLYSEKDFLDALNGELRTLGGITKKVGCARMTCMNYINSLVEAGKVEKLSVDDGQLYVYKKVE</sequence>
<dbReference type="GeneID" id="24839410"/>
<protein>
    <submittedName>
        <fullName evidence="1">Uncharacterized protein</fullName>
    </submittedName>
</protein>
<reference evidence="1 2" key="1">
    <citation type="submission" date="2014-07" db="EMBL/GenBank/DDBJ databases">
        <title>Methanogenic archaea and the global carbon cycle.</title>
        <authorList>
            <person name="Henriksen J.R."/>
            <person name="Luke J."/>
            <person name="Reinhart S."/>
            <person name="Benedict M.N."/>
            <person name="Youngblut N.D."/>
            <person name="Metcalf M.E."/>
            <person name="Whitaker R.J."/>
            <person name="Metcalf W.W."/>
        </authorList>
    </citation>
    <scope>NUCLEOTIDE SEQUENCE [LARGE SCALE GENOMIC DNA]</scope>
    <source>
        <strain evidence="1 2">S-6</strain>
    </source>
</reference>
<name>A0A0E3RKJ2_METMZ</name>
<evidence type="ECO:0000313" key="1">
    <source>
        <dbReference type="EMBL" id="AKB64919.1"/>
    </source>
</evidence>
<dbReference type="KEGG" id="mmj:MSMAS_1723"/>
<dbReference type="RefSeq" id="WP_048046485.1">
    <property type="nucleotide sequence ID" value="NZ_CP009512.1"/>
</dbReference>
<dbReference type="AlphaFoldDB" id="A0A0E3RKJ2"/>
<organism evidence="1 2">
    <name type="scientific">Methanosarcina mazei S-6</name>
    <dbReference type="NCBI Taxonomy" id="213585"/>
    <lineage>
        <taxon>Archaea</taxon>
        <taxon>Methanobacteriati</taxon>
        <taxon>Methanobacteriota</taxon>
        <taxon>Stenosarchaea group</taxon>
        <taxon>Methanomicrobia</taxon>
        <taxon>Methanosarcinales</taxon>
        <taxon>Methanosarcinaceae</taxon>
        <taxon>Methanosarcina</taxon>
    </lineage>
</organism>
<dbReference type="EMBL" id="CP009512">
    <property type="protein sequence ID" value="AKB64919.1"/>
    <property type="molecule type" value="Genomic_DNA"/>
</dbReference>
<dbReference type="STRING" id="213585.MSMAS_1723"/>
<proteinExistence type="predicted"/>